<protein>
    <recommendedName>
        <fullName evidence="3">T9SS sorting signal type C domain-containing protein</fullName>
    </recommendedName>
</protein>
<reference evidence="1" key="1">
    <citation type="submission" date="2022-07" db="EMBL/GenBank/DDBJ databases">
        <title>Isolation, identification, and degradation of a PFOSA degrading strain from sewage treatment plant.</title>
        <authorList>
            <person name="Zhang L."/>
            <person name="Huo Y."/>
        </authorList>
    </citation>
    <scope>NUCLEOTIDE SEQUENCE</scope>
    <source>
        <strain evidence="1">C1</strain>
    </source>
</reference>
<organism evidence="1 2">
    <name type="scientific">Flavobacterium cerinum</name>
    <dbReference type="NCBI Taxonomy" id="2502784"/>
    <lineage>
        <taxon>Bacteria</taxon>
        <taxon>Pseudomonadati</taxon>
        <taxon>Bacteroidota</taxon>
        <taxon>Flavobacteriia</taxon>
        <taxon>Flavobacteriales</taxon>
        <taxon>Flavobacteriaceae</taxon>
        <taxon>Flavobacterium</taxon>
    </lineage>
</organism>
<dbReference type="Proteomes" id="UP001059844">
    <property type="component" value="Chromosome"/>
</dbReference>
<evidence type="ECO:0000313" key="1">
    <source>
        <dbReference type="EMBL" id="UUC44817.1"/>
    </source>
</evidence>
<name>A0ABY5IPQ5_9FLAO</name>
<dbReference type="RefSeq" id="WP_256550502.1">
    <property type="nucleotide sequence ID" value="NZ_CP101751.1"/>
</dbReference>
<evidence type="ECO:0000313" key="2">
    <source>
        <dbReference type="Proteomes" id="UP001059844"/>
    </source>
</evidence>
<keyword evidence="2" id="KW-1185">Reference proteome</keyword>
<evidence type="ECO:0008006" key="3">
    <source>
        <dbReference type="Google" id="ProtNLM"/>
    </source>
</evidence>
<gene>
    <name evidence="1" type="ORF">NOX80_14420</name>
</gene>
<proteinExistence type="predicted"/>
<sequence length="823" mass="91050">MLNSFKNTKNPFQFLKKKATYKILVILLFGYHTVYSQQVSSDYIYSYRTSNYTAIDHSNATNAFPSNTSWSNIAALAVPIGFTFNFNGINYSNCTIVSNGFIAFGNTNINIGLITNPISSNESYDGAVSALGTNLMSINQESRVIYQTIGSFPNRTFVVQWGKVKAATRNGYFNFQIHLNEGNNTIDVIFGPATPTTGEGSFQVGLRGADNSDFNNRNKELDWNYTLSGSSNTAAIKSQNSSHPSSGLTYSWKPIYKKWNGTDHNWNNPSNWLPVGVPSTDNNVFINPTTTNNYPIVSGIAQAGKLTVKGRLDIVSGAIRISNKIDVQQSGSFTVHNNAEIIQTDNDVQNSGIVAIKRTTRPMYRYDFTYWNSPVTLSSGFTLGMLSPNTLADKYMKWQPTLNGGGNGNWTSVNANTVMDPKTGYIVRAPQSFNLNPNNKTPYTATFTGTPNNGDLLVPIIVGTMSGNDDQWNLIGNPYPSAIDVMSFVNNTSNMGLLDGTIYLWTHNSPPSGTAPNPFYGSYTYNYTASDYATINLLGATVTALGNPVPSRYIASGQSFFIKGLRNGNALFSNYIRVIGNNNHFMKTGNTPNGQTISDEAVERKRIWLNLTNKSGTFSQILIGYDKDATLDFDRGLDGELFGGNEATLYSIIPDNQLAIQARPLPFNNGDQVELGYKTEIASDYEIGIDHFDAFFENKTIYLEDKITNTIHDLKTAPYSFISDSGAFNDRFILRFNNITLGHNSFSPENSIQIVSRDELTVSSSIEKIKDLTVYDLLGRKIDEYLNTNENEIVLKNVKKISGVILLKITLENGTTLYRKTFF</sequence>
<accession>A0ABY5IPQ5</accession>
<dbReference type="EMBL" id="CP101751">
    <property type="protein sequence ID" value="UUC44817.1"/>
    <property type="molecule type" value="Genomic_DNA"/>
</dbReference>